<keyword evidence="3" id="KW-1185">Reference proteome</keyword>
<evidence type="ECO:0000256" key="1">
    <source>
        <dbReference type="SAM" id="MobiDB-lite"/>
    </source>
</evidence>
<dbReference type="EMBL" id="PQFF01000079">
    <property type="protein sequence ID" value="RHZ84310.1"/>
    <property type="molecule type" value="Genomic_DNA"/>
</dbReference>
<gene>
    <name evidence="2" type="ORF">Glove_83g4</name>
</gene>
<dbReference type="Proteomes" id="UP000266861">
    <property type="component" value="Unassembled WGS sequence"/>
</dbReference>
<evidence type="ECO:0000313" key="3">
    <source>
        <dbReference type="Proteomes" id="UP000266861"/>
    </source>
</evidence>
<dbReference type="OrthoDB" id="26681at2759"/>
<comment type="caution">
    <text evidence="2">The sequence shown here is derived from an EMBL/GenBank/DDBJ whole genome shotgun (WGS) entry which is preliminary data.</text>
</comment>
<accession>A0A397JI83</accession>
<proteinExistence type="predicted"/>
<feature type="compositionally biased region" description="Basic and acidic residues" evidence="1">
    <location>
        <begin position="91"/>
        <end position="106"/>
    </location>
</feature>
<reference evidence="2 3" key="1">
    <citation type="submission" date="2018-08" db="EMBL/GenBank/DDBJ databases">
        <title>Genome and evolution of the arbuscular mycorrhizal fungus Diversispora epigaea (formerly Glomus versiforme) and its bacterial endosymbionts.</title>
        <authorList>
            <person name="Sun X."/>
            <person name="Fei Z."/>
            <person name="Harrison M."/>
        </authorList>
    </citation>
    <scope>NUCLEOTIDE SEQUENCE [LARGE SCALE GENOMIC DNA]</scope>
    <source>
        <strain evidence="2 3">IT104</strain>
    </source>
</reference>
<sequence length="211" mass="24116">MIIIINIIITKVGFSISMENIYGTYCLVMLNYHCFPHIIENHQKKLIKWMESVNHQGIQEIVSTLYIPDWTKRPSIDAIIYSSVPPSNTTQKKEVNDNNNNDLKDANDDDDYGAVGGDDNDDYDDNDDNGDDNYINNVDDPTTSDENKNFHPPNHCQQEKVEEFVVVKIKKSSSHSTSKMKSTWSTNEDNYLLQRILDNILTPALSLLSRT</sequence>
<name>A0A397JI83_9GLOM</name>
<evidence type="ECO:0000313" key="2">
    <source>
        <dbReference type="EMBL" id="RHZ84310.1"/>
    </source>
</evidence>
<dbReference type="AlphaFoldDB" id="A0A397JI83"/>
<feature type="region of interest" description="Disordered" evidence="1">
    <location>
        <begin position="87"/>
        <end position="159"/>
    </location>
</feature>
<protein>
    <submittedName>
        <fullName evidence="2">Uncharacterized protein</fullName>
    </submittedName>
</protein>
<organism evidence="2 3">
    <name type="scientific">Diversispora epigaea</name>
    <dbReference type="NCBI Taxonomy" id="1348612"/>
    <lineage>
        <taxon>Eukaryota</taxon>
        <taxon>Fungi</taxon>
        <taxon>Fungi incertae sedis</taxon>
        <taxon>Mucoromycota</taxon>
        <taxon>Glomeromycotina</taxon>
        <taxon>Glomeromycetes</taxon>
        <taxon>Diversisporales</taxon>
        <taxon>Diversisporaceae</taxon>
        <taxon>Diversispora</taxon>
    </lineage>
</organism>
<feature type="compositionally biased region" description="Acidic residues" evidence="1">
    <location>
        <begin position="107"/>
        <end position="131"/>
    </location>
</feature>